<evidence type="ECO:0000256" key="1">
    <source>
        <dbReference type="SAM" id="MobiDB-lite"/>
    </source>
</evidence>
<dbReference type="GO" id="GO:0005737">
    <property type="term" value="C:cytoplasm"/>
    <property type="evidence" value="ECO:0007669"/>
    <property type="project" value="TreeGrafter"/>
</dbReference>
<feature type="region of interest" description="Disordered" evidence="1">
    <location>
        <begin position="894"/>
        <end position="933"/>
    </location>
</feature>
<name>A0A8H7VW94_9FUNG</name>
<feature type="domain" description="DH" evidence="2">
    <location>
        <begin position="123"/>
        <end position="302"/>
    </location>
</feature>
<dbReference type="SMART" id="SM00325">
    <property type="entry name" value="RhoGEF"/>
    <property type="match status" value="1"/>
</dbReference>
<evidence type="ECO:0000313" key="4">
    <source>
        <dbReference type="Proteomes" id="UP000613177"/>
    </source>
</evidence>
<sequence>MEGSAITTKILQDTPFKYPCNIYKENSIPILKDYNVSDNCKEIGKHILNMTKNPLSQHVDVLIPNLDRNDYAKSQMEHFKSFFGSKYYAEQQQQQQQKQPNELMQEANHNTITYPNVFASNSKASHAIKEFIDTEKKYVDSLENLVTNIMKPIKESIVDPNKTPILDQYSFNRIFINLDDILEVNKAFLDSLVLYKNGQTTETFGQILQRHFETFDCYKIYLLGKANAIACHTQNKKQNKLYSKCLISCSLKNSLGISDVLISPIQRSARYDLMTKNIMGLTNANDIDLIHLRKAASKVSSINDMRYGSDSSLLNLYHLIRDAPASLIQTRKLLAYYDASELSLLSGKTNRPVTILVFTDKIMIVKRKNNGLQSKEYLENIEEKVKVGSTNTLLQKAKEAYNGLPFEFKGWVDINHVELFNGLKERPDTFFLRTCLPELNPNATEKECENYFRRSDRLYSMIPSTARVGAYAEKKREFLSLCQKQLALAKLEDTNELYHEDKFKLPAYSHIYDEGSYSRAEHKNNILIVYVEENYPIQNIDLNSLLTDQVWIVILLTRNESGGYKPIIRARTSLIPIREISREIEYESIIESNVQKDGNAPLDFIDTLWNNLFFYERRLRATEAYSCINDDLLRDRARSRSRSKSLTRVASNMSIGKLFARSHSTSPSGHSSSNERTDDDDDQTTPVSCVPDPIFKVATVNKHTEEEFRSPSLSHRNQFGLVDSNASIAAAERGHKPSRINTQPHFKYNTKAPIPSEIFIRDDHTFIDSFNDPKQEDLFSCAHGSTNYQDNSHRRPSYPHRHGGSISSNNLDALLYQSSPELMSRPSSGGSNNSSASSETDRTMPRGLTLGDSASSNSSNVINSYFETNFFPHRGSSRHNTTTGYDEKVMNTLDGSKRSFTGSTSSRRAPLNANFYNNPQNHPPTPQHRSHTTPDMMFNHVHQFENEVFGMFDNFVQAEQQLISQREMDRYYNNAEGFKTDFASKIKKLIEDLSPGHQYQQR</sequence>
<feature type="compositionally biased region" description="Low complexity" evidence="1">
    <location>
        <begin position="662"/>
        <end position="672"/>
    </location>
</feature>
<dbReference type="PROSITE" id="PS50010">
    <property type="entry name" value="DH_2"/>
    <property type="match status" value="1"/>
</dbReference>
<dbReference type="InterPro" id="IPR051092">
    <property type="entry name" value="FYVE_RhoGEF_PH"/>
</dbReference>
<accession>A0A8H7VW94</accession>
<feature type="region of interest" description="Disordered" evidence="1">
    <location>
        <begin position="821"/>
        <end position="858"/>
    </location>
</feature>
<evidence type="ECO:0000259" key="2">
    <source>
        <dbReference type="PROSITE" id="PS50010"/>
    </source>
</evidence>
<feature type="region of interest" description="Disordered" evidence="1">
    <location>
        <begin position="782"/>
        <end position="808"/>
    </location>
</feature>
<keyword evidence="4" id="KW-1185">Reference proteome</keyword>
<dbReference type="AlphaFoldDB" id="A0A8H7VW94"/>
<feature type="compositionally biased region" description="Polar residues" evidence="1">
    <location>
        <begin position="898"/>
        <end position="907"/>
    </location>
</feature>
<dbReference type="PANTHER" id="PTHR12673:SF159">
    <property type="entry name" value="LD03170P"/>
    <property type="match status" value="1"/>
</dbReference>
<reference evidence="3" key="1">
    <citation type="submission" date="2021-01" db="EMBL/GenBank/DDBJ databases">
        <title>Metabolic potential, ecology and presence of endohyphal bacteria is reflected in genomic diversity of Mucoromycotina.</title>
        <authorList>
            <person name="Muszewska A."/>
            <person name="Okrasinska A."/>
            <person name="Steczkiewicz K."/>
            <person name="Drgas O."/>
            <person name="Orlowska M."/>
            <person name="Perlinska-Lenart U."/>
            <person name="Aleksandrzak-Piekarczyk T."/>
            <person name="Szatraj K."/>
            <person name="Zielenkiewicz U."/>
            <person name="Pilsyk S."/>
            <person name="Malc E."/>
            <person name="Mieczkowski P."/>
            <person name="Kruszewska J.S."/>
            <person name="Biernat P."/>
            <person name="Pawlowska J."/>
        </authorList>
    </citation>
    <scope>NUCLEOTIDE SEQUENCE</scope>
    <source>
        <strain evidence="3">WA0000018081</strain>
    </source>
</reference>
<dbReference type="InterPro" id="IPR035899">
    <property type="entry name" value="DBL_dom_sf"/>
</dbReference>
<dbReference type="Pfam" id="PF25351">
    <property type="entry name" value="PH_BUD3_C"/>
    <property type="match status" value="1"/>
</dbReference>
<dbReference type="Gene3D" id="1.20.900.10">
    <property type="entry name" value="Dbl homology (DH) domain"/>
    <property type="match status" value="1"/>
</dbReference>
<dbReference type="SUPFAM" id="SSF48065">
    <property type="entry name" value="DBL homology domain (DH-domain)"/>
    <property type="match status" value="1"/>
</dbReference>
<comment type="caution">
    <text evidence="3">The sequence shown here is derived from an EMBL/GenBank/DDBJ whole genome shotgun (WGS) entry which is preliminary data.</text>
</comment>
<dbReference type="InterPro" id="IPR000219">
    <property type="entry name" value="DH_dom"/>
</dbReference>
<dbReference type="InterPro" id="IPR057454">
    <property type="entry name" value="Bud3_C"/>
</dbReference>
<proteinExistence type="predicted"/>
<feature type="compositionally biased region" description="Low complexity" evidence="1">
    <location>
        <begin position="827"/>
        <end position="838"/>
    </location>
</feature>
<dbReference type="GO" id="GO:0005085">
    <property type="term" value="F:guanyl-nucleotide exchange factor activity"/>
    <property type="evidence" value="ECO:0007669"/>
    <property type="project" value="InterPro"/>
</dbReference>
<dbReference type="Pfam" id="PF00621">
    <property type="entry name" value="RhoGEF"/>
    <property type="match status" value="1"/>
</dbReference>
<dbReference type="EMBL" id="JAEPRE010000071">
    <property type="protein sequence ID" value="KAG2233737.1"/>
    <property type="molecule type" value="Genomic_DNA"/>
</dbReference>
<dbReference type="Proteomes" id="UP000613177">
    <property type="component" value="Unassembled WGS sequence"/>
</dbReference>
<evidence type="ECO:0000313" key="3">
    <source>
        <dbReference type="EMBL" id="KAG2233737.1"/>
    </source>
</evidence>
<organism evidence="3 4">
    <name type="scientific">Thamnidium elegans</name>
    <dbReference type="NCBI Taxonomy" id="101142"/>
    <lineage>
        <taxon>Eukaryota</taxon>
        <taxon>Fungi</taxon>
        <taxon>Fungi incertae sedis</taxon>
        <taxon>Mucoromycota</taxon>
        <taxon>Mucoromycotina</taxon>
        <taxon>Mucoromycetes</taxon>
        <taxon>Mucorales</taxon>
        <taxon>Mucorineae</taxon>
        <taxon>Mucoraceae</taxon>
        <taxon>Thamnidium</taxon>
    </lineage>
</organism>
<feature type="region of interest" description="Disordered" evidence="1">
    <location>
        <begin position="659"/>
        <end position="688"/>
    </location>
</feature>
<gene>
    <name evidence="3" type="ORF">INT48_007714</name>
</gene>
<protein>
    <recommendedName>
        <fullName evidence="2">DH domain-containing protein</fullName>
    </recommendedName>
</protein>
<feature type="compositionally biased region" description="Basic residues" evidence="1">
    <location>
        <begin position="794"/>
        <end position="803"/>
    </location>
</feature>
<dbReference type="PANTHER" id="PTHR12673">
    <property type="entry name" value="FACIOGENITAL DYSPLASIA PROTEIN"/>
    <property type="match status" value="1"/>
</dbReference>